<sequence>MRMFDRHFTSITWVLIALMAISLFLLDNAYTSPLLLLYIVLRAVRHRKEIADVLRRSTLRQKMIALGSFAAAVAAAYVLIVYGGRYLQELGAGTIVLYGWVALVISVVLIGMYAVIARSGFGTEQPGDSGS</sequence>
<keyword evidence="3" id="KW-1185">Reference proteome</keyword>
<dbReference type="RefSeq" id="WP_166278328.1">
    <property type="nucleotide sequence ID" value="NZ_JAAFGS010000009.1"/>
</dbReference>
<organism evidence="2 3">
    <name type="scientific">Saccharibacillus alkalitolerans</name>
    <dbReference type="NCBI Taxonomy" id="2705290"/>
    <lineage>
        <taxon>Bacteria</taxon>
        <taxon>Bacillati</taxon>
        <taxon>Bacillota</taxon>
        <taxon>Bacilli</taxon>
        <taxon>Bacillales</taxon>
        <taxon>Paenibacillaceae</taxon>
        <taxon>Saccharibacillus</taxon>
    </lineage>
</organism>
<evidence type="ECO:0000256" key="1">
    <source>
        <dbReference type="SAM" id="Phobius"/>
    </source>
</evidence>
<accession>A0ABX0FD72</accession>
<comment type="caution">
    <text evidence="2">The sequence shown here is derived from an EMBL/GenBank/DDBJ whole genome shotgun (WGS) entry which is preliminary data.</text>
</comment>
<name>A0ABX0FD72_9BACL</name>
<proteinExistence type="predicted"/>
<keyword evidence="1" id="KW-1133">Transmembrane helix</keyword>
<protein>
    <recommendedName>
        <fullName evidence="4">DUF2178 domain-containing protein</fullName>
    </recommendedName>
</protein>
<feature type="transmembrane region" description="Helical" evidence="1">
    <location>
        <begin position="62"/>
        <end position="83"/>
    </location>
</feature>
<feature type="transmembrane region" description="Helical" evidence="1">
    <location>
        <begin position="95"/>
        <end position="116"/>
    </location>
</feature>
<keyword evidence="1" id="KW-0812">Transmembrane</keyword>
<feature type="transmembrane region" description="Helical" evidence="1">
    <location>
        <begin position="12"/>
        <end position="41"/>
    </location>
</feature>
<keyword evidence="1" id="KW-0472">Membrane</keyword>
<dbReference type="EMBL" id="JAAFGS010000009">
    <property type="protein sequence ID" value="NGZ77613.1"/>
    <property type="molecule type" value="Genomic_DNA"/>
</dbReference>
<evidence type="ECO:0000313" key="2">
    <source>
        <dbReference type="EMBL" id="NGZ77613.1"/>
    </source>
</evidence>
<gene>
    <name evidence="2" type="ORF">GYN08_20175</name>
</gene>
<reference evidence="2 3" key="1">
    <citation type="submission" date="2020-01" db="EMBL/GenBank/DDBJ databases">
        <title>Polyphasic characterisation and genomic insights into a novel alkali tolerant bacterium VR-M41.</title>
        <authorList>
            <person name="Vemuluri V.R."/>
        </authorList>
    </citation>
    <scope>NUCLEOTIDE SEQUENCE [LARGE SCALE GENOMIC DNA]</scope>
    <source>
        <strain evidence="2 3">VR-M41</strain>
    </source>
</reference>
<dbReference type="Proteomes" id="UP000800303">
    <property type="component" value="Unassembled WGS sequence"/>
</dbReference>
<evidence type="ECO:0008006" key="4">
    <source>
        <dbReference type="Google" id="ProtNLM"/>
    </source>
</evidence>
<evidence type="ECO:0000313" key="3">
    <source>
        <dbReference type="Proteomes" id="UP000800303"/>
    </source>
</evidence>